<dbReference type="Proteomes" id="UP000282084">
    <property type="component" value="Unassembled WGS sequence"/>
</dbReference>
<comment type="caution">
    <text evidence="2">The sequence shown here is derived from an EMBL/GenBank/DDBJ whole genome shotgun (WGS) entry which is preliminary data.</text>
</comment>
<sequence length="145" mass="15678">MPVCLCHSSLALSSKWSSYEGGWDSGRSRYLSGDYNGDGRTDVAASFDYGNGQTGVFVWEGKADGFSDATRRWLSNPGGWNANQTRFMSGDYTGDGRADIGAFYDYGNASTSLFVMEATPGGFTNPATRWSSNPGGWDIARTITF</sequence>
<protein>
    <submittedName>
        <fullName evidence="2">VCBS repeat protein</fullName>
    </submittedName>
</protein>
<gene>
    <name evidence="2" type="ORF">C8E97_2735</name>
</gene>
<evidence type="ECO:0000256" key="1">
    <source>
        <dbReference type="ARBA" id="ARBA00022729"/>
    </source>
</evidence>
<reference evidence="2 3" key="1">
    <citation type="submission" date="2018-10" db="EMBL/GenBank/DDBJ databases">
        <title>Sequencing the genomes of 1000 actinobacteria strains.</title>
        <authorList>
            <person name="Klenk H.-P."/>
        </authorList>
    </citation>
    <scope>NUCLEOTIDE SEQUENCE [LARGE SCALE GENOMIC DNA]</scope>
    <source>
        <strain evidence="2 3">DSM 43800</strain>
    </source>
</reference>
<proteinExistence type="predicted"/>
<dbReference type="SUPFAM" id="SSF69318">
    <property type="entry name" value="Integrin alpha N-terminal domain"/>
    <property type="match status" value="1"/>
</dbReference>
<dbReference type="InterPro" id="IPR028994">
    <property type="entry name" value="Integrin_alpha_N"/>
</dbReference>
<dbReference type="InterPro" id="IPR013517">
    <property type="entry name" value="FG-GAP"/>
</dbReference>
<keyword evidence="3" id="KW-1185">Reference proteome</keyword>
<keyword evidence="1" id="KW-0732">Signal</keyword>
<dbReference type="OrthoDB" id="3635032at2"/>
<dbReference type="AlphaFoldDB" id="A0A495VXI6"/>
<dbReference type="Pfam" id="PF13517">
    <property type="entry name" value="FG-GAP_3"/>
    <property type="match status" value="1"/>
</dbReference>
<dbReference type="Gene3D" id="2.40.128.340">
    <property type="match status" value="1"/>
</dbReference>
<dbReference type="EMBL" id="RBXO01000001">
    <property type="protein sequence ID" value="RKT54132.1"/>
    <property type="molecule type" value="Genomic_DNA"/>
</dbReference>
<dbReference type="RefSeq" id="WP_121005435.1">
    <property type="nucleotide sequence ID" value="NZ_RBXO01000001.1"/>
</dbReference>
<organism evidence="2 3">
    <name type="scientific">Saccharothrix australiensis</name>
    <dbReference type="NCBI Taxonomy" id="2072"/>
    <lineage>
        <taxon>Bacteria</taxon>
        <taxon>Bacillati</taxon>
        <taxon>Actinomycetota</taxon>
        <taxon>Actinomycetes</taxon>
        <taxon>Pseudonocardiales</taxon>
        <taxon>Pseudonocardiaceae</taxon>
        <taxon>Saccharothrix</taxon>
    </lineage>
</organism>
<accession>A0A495VXI6</accession>
<evidence type="ECO:0000313" key="3">
    <source>
        <dbReference type="Proteomes" id="UP000282084"/>
    </source>
</evidence>
<evidence type="ECO:0000313" key="2">
    <source>
        <dbReference type="EMBL" id="RKT54132.1"/>
    </source>
</evidence>
<name>A0A495VXI6_9PSEU</name>